<dbReference type="AlphaFoldDB" id="C0D8A2"/>
<dbReference type="EMBL" id="ACCJ01000449">
    <property type="protein sequence ID" value="EEG52442.1"/>
    <property type="molecule type" value="Genomic_DNA"/>
</dbReference>
<keyword evidence="1" id="KW-0812">Transmembrane</keyword>
<proteinExistence type="predicted"/>
<keyword evidence="3" id="KW-1185">Reference proteome</keyword>
<keyword evidence="1" id="KW-1133">Transmembrane helix</keyword>
<sequence>MPNAKSKIKKFKNHVFMYFFQYIPRRNAAGRLILYGLIGLFYRLIGYIILIG</sequence>
<accession>C0D8A2</accession>
<comment type="caution">
    <text evidence="2">The sequence shown here is derived from an EMBL/GenBank/DDBJ whole genome shotgun (WGS) entry which is preliminary data.</text>
</comment>
<evidence type="ECO:0000313" key="2">
    <source>
        <dbReference type="EMBL" id="EEG52442.1"/>
    </source>
</evidence>
<protein>
    <submittedName>
        <fullName evidence="2">Uncharacterized protein</fullName>
    </submittedName>
</protein>
<name>C0D8A2_9FIRM</name>
<dbReference type="Proteomes" id="UP000004756">
    <property type="component" value="Unassembled WGS sequence"/>
</dbReference>
<reference evidence="2 3" key="1">
    <citation type="submission" date="2009-02" db="EMBL/GenBank/DDBJ databases">
        <title>Draft genome sequence of Clostridium asparagiforme (DSM 15981).</title>
        <authorList>
            <person name="Sudarsanam P."/>
            <person name="Ley R."/>
            <person name="Guruge J."/>
            <person name="Turnbaugh P.J."/>
            <person name="Mahowald M."/>
            <person name="Liep D."/>
            <person name="Gordon J."/>
        </authorList>
    </citation>
    <scope>NUCLEOTIDE SEQUENCE [LARGE SCALE GENOMIC DNA]</scope>
    <source>
        <strain evidence="2 3">DSM 15981</strain>
    </source>
</reference>
<feature type="transmembrane region" description="Helical" evidence="1">
    <location>
        <begin position="32"/>
        <end position="51"/>
    </location>
</feature>
<evidence type="ECO:0000313" key="3">
    <source>
        <dbReference type="Proteomes" id="UP000004756"/>
    </source>
</evidence>
<dbReference type="HOGENOM" id="CLU_3078249_0_0_9"/>
<organism evidence="2 3">
    <name type="scientific">[Clostridium] asparagiforme DSM 15981</name>
    <dbReference type="NCBI Taxonomy" id="518636"/>
    <lineage>
        <taxon>Bacteria</taxon>
        <taxon>Bacillati</taxon>
        <taxon>Bacillota</taxon>
        <taxon>Clostridia</taxon>
        <taxon>Lachnospirales</taxon>
        <taxon>Lachnospiraceae</taxon>
        <taxon>Enterocloster</taxon>
    </lineage>
</organism>
<keyword evidence="1" id="KW-0472">Membrane</keyword>
<gene>
    <name evidence="2" type="ORF">CLOSTASPAR_05500</name>
</gene>
<evidence type="ECO:0000256" key="1">
    <source>
        <dbReference type="SAM" id="Phobius"/>
    </source>
</evidence>